<dbReference type="AlphaFoldDB" id="A0A1I2TLS3"/>
<name>A0A1I2TLS3_9FIRM</name>
<keyword evidence="2" id="KW-1185">Reference proteome</keyword>
<gene>
    <name evidence="1" type="ORF">SAMN05660649_02297</name>
</gene>
<accession>A0A1I2TLS3</accession>
<organism evidence="1 2">
    <name type="scientific">Desulfotruncus arcticus DSM 17038</name>
    <dbReference type="NCBI Taxonomy" id="1121424"/>
    <lineage>
        <taxon>Bacteria</taxon>
        <taxon>Bacillati</taxon>
        <taxon>Bacillota</taxon>
        <taxon>Clostridia</taxon>
        <taxon>Eubacteriales</taxon>
        <taxon>Desulfallaceae</taxon>
        <taxon>Desulfotruncus</taxon>
    </lineage>
</organism>
<dbReference type="EMBL" id="FOOX01000007">
    <property type="protein sequence ID" value="SFG65079.1"/>
    <property type="molecule type" value="Genomic_DNA"/>
</dbReference>
<proteinExistence type="predicted"/>
<protein>
    <submittedName>
        <fullName evidence="1">Uncharacterized protein</fullName>
    </submittedName>
</protein>
<sequence>MGGMLIQWGSLIKILFKPLVKELAPPLINNNGRGLFLCMDIHMEVTTY</sequence>
<evidence type="ECO:0000313" key="1">
    <source>
        <dbReference type="EMBL" id="SFG65079.1"/>
    </source>
</evidence>
<evidence type="ECO:0000313" key="2">
    <source>
        <dbReference type="Proteomes" id="UP000199337"/>
    </source>
</evidence>
<dbReference type="Proteomes" id="UP000199337">
    <property type="component" value="Unassembled WGS sequence"/>
</dbReference>
<reference evidence="2" key="1">
    <citation type="submission" date="2016-10" db="EMBL/GenBank/DDBJ databases">
        <authorList>
            <person name="Varghese N."/>
            <person name="Submissions S."/>
        </authorList>
    </citation>
    <scope>NUCLEOTIDE SEQUENCE [LARGE SCALE GENOMIC DNA]</scope>
    <source>
        <strain evidence="2">DSM 17038</strain>
    </source>
</reference>